<evidence type="ECO:0000313" key="4">
    <source>
        <dbReference type="EMBL" id="MCY6485900.1"/>
    </source>
</evidence>
<dbReference type="Gene3D" id="1.25.40.10">
    <property type="entry name" value="Tetratricopeptide repeat domain"/>
    <property type="match status" value="4"/>
</dbReference>
<dbReference type="InterPro" id="IPR051685">
    <property type="entry name" value="Ycf3/AcsC/BcsC/TPR_MFPF"/>
</dbReference>
<feature type="repeat" description="TPR" evidence="3">
    <location>
        <begin position="40"/>
        <end position="73"/>
    </location>
</feature>
<feature type="repeat" description="TPR" evidence="3">
    <location>
        <begin position="108"/>
        <end position="141"/>
    </location>
</feature>
<keyword evidence="1" id="KW-0677">Repeat</keyword>
<dbReference type="PANTHER" id="PTHR44943">
    <property type="entry name" value="CELLULOSE SYNTHASE OPERON PROTEIN C"/>
    <property type="match status" value="1"/>
</dbReference>
<feature type="repeat" description="TPR" evidence="3">
    <location>
        <begin position="6"/>
        <end position="39"/>
    </location>
</feature>
<name>A0ABT4D6U3_9CLOT</name>
<protein>
    <submittedName>
        <fullName evidence="4">Tetratricopeptide repeat protein</fullName>
    </submittedName>
</protein>
<evidence type="ECO:0000256" key="1">
    <source>
        <dbReference type="ARBA" id="ARBA00022737"/>
    </source>
</evidence>
<dbReference type="RefSeq" id="WP_268042653.1">
    <property type="nucleotide sequence ID" value="NZ_JAPQER010000015.1"/>
</dbReference>
<sequence>MENENVQVLIQKGIAYIKQQQFKEAIECYDKILQIDPDNIDALFGKALSYKSQYQYKEAIEYYNKALAIEPNNIYGLLSKINCYISQYQYKEAIEYYNKALEIAPNNIDALLGKGICYRLQQQYKQAMECYDKVLHIAPNNIEALLGKGSCYISQYDKAIKYYNKALDIDPNNINALVGKGYCYISQYQYKEAIEYYNKALDIDSNNISVLLGKALCYRLQEQFKEAIECYDKVLHIDSKNIEALLNKGICYRSQYRYKEEMECYDKALHIDSKNIEALLSKAICYILQRKYIEAIRYYNKVLDIDSNNINGLWGKGTCYKLQEHCEKEAIEYFNKVIEYKQERAYNKQIIINAYTEIAKIFYKNKESSHQKEAEKYYWEIIKEFNEYIDEISPIVYKFFKEEEKQEEEEKEEGKPIYHYTSIFGLEGILKNKCFQISKSDFLNDKSDTSYLVEKLHKIKTPKEDTETINLCTEIYKYIDENSDENSNKQIFILSSTTEPDYLPLWSNYAKGDGYNIGFNKEKMINNFGKLKLEKENIKDCLYKKIIYGITEEKLLDLIKYMKKTGKENKVEDRKIIRGIAQSINTISLFIKHPAFECEKEFRIAILVDDSTAINDSKKYNYKESIKIDCRINRYNMLIPFIEIPLNFNSGLVEEINIGPINRDAIAKKGVEYFLKLNNIQLDSEKIKTSQIPLRFL</sequence>
<accession>A0ABT4D6U3</accession>
<feature type="repeat" description="TPR" evidence="3">
    <location>
        <begin position="74"/>
        <end position="107"/>
    </location>
</feature>
<feature type="repeat" description="TPR" evidence="3">
    <location>
        <begin position="142"/>
        <end position="173"/>
    </location>
</feature>
<proteinExistence type="predicted"/>
<dbReference type="InterPro" id="IPR019734">
    <property type="entry name" value="TPR_rpt"/>
</dbReference>
<dbReference type="SUPFAM" id="SSF48452">
    <property type="entry name" value="TPR-like"/>
    <property type="match status" value="1"/>
</dbReference>
<feature type="repeat" description="TPR" evidence="3">
    <location>
        <begin position="174"/>
        <end position="207"/>
    </location>
</feature>
<dbReference type="PROSITE" id="PS50005">
    <property type="entry name" value="TPR"/>
    <property type="match status" value="9"/>
</dbReference>
<dbReference type="PANTHER" id="PTHR44943:SF8">
    <property type="entry name" value="TPR REPEAT-CONTAINING PROTEIN MJ0263"/>
    <property type="match status" value="1"/>
</dbReference>
<dbReference type="Pfam" id="PF00515">
    <property type="entry name" value="TPR_1"/>
    <property type="match status" value="2"/>
</dbReference>
<comment type="caution">
    <text evidence="4">The sequence shown here is derived from an EMBL/GenBank/DDBJ whole genome shotgun (WGS) entry which is preliminary data.</text>
</comment>
<feature type="repeat" description="TPR" evidence="3">
    <location>
        <begin position="242"/>
        <end position="275"/>
    </location>
</feature>
<feature type="repeat" description="TPR" evidence="3">
    <location>
        <begin position="276"/>
        <end position="309"/>
    </location>
</feature>
<dbReference type="Pfam" id="PF13181">
    <property type="entry name" value="TPR_8"/>
    <property type="match status" value="2"/>
</dbReference>
<reference evidence="4" key="1">
    <citation type="submission" date="2022-12" db="EMBL/GenBank/DDBJ databases">
        <authorList>
            <person name="Wang J."/>
        </authorList>
    </citation>
    <scope>NUCLEOTIDE SEQUENCE</scope>
    <source>
        <strain evidence="4">HY-45-18</strain>
    </source>
</reference>
<organism evidence="4 5">
    <name type="scientific">Clostridium aestuarii</name>
    <dbReference type="NCBI Taxonomy" id="338193"/>
    <lineage>
        <taxon>Bacteria</taxon>
        <taxon>Bacillati</taxon>
        <taxon>Bacillota</taxon>
        <taxon>Clostridia</taxon>
        <taxon>Eubacteriales</taxon>
        <taxon>Clostridiaceae</taxon>
        <taxon>Clostridium</taxon>
    </lineage>
</organism>
<evidence type="ECO:0000256" key="2">
    <source>
        <dbReference type="ARBA" id="ARBA00022803"/>
    </source>
</evidence>
<keyword evidence="2 3" id="KW-0802">TPR repeat</keyword>
<evidence type="ECO:0000313" key="5">
    <source>
        <dbReference type="Proteomes" id="UP001078443"/>
    </source>
</evidence>
<dbReference type="EMBL" id="JAPQER010000015">
    <property type="protein sequence ID" value="MCY6485900.1"/>
    <property type="molecule type" value="Genomic_DNA"/>
</dbReference>
<feature type="repeat" description="TPR" evidence="3">
    <location>
        <begin position="208"/>
        <end position="241"/>
    </location>
</feature>
<dbReference type="Proteomes" id="UP001078443">
    <property type="component" value="Unassembled WGS sequence"/>
</dbReference>
<dbReference type="Pfam" id="PF12895">
    <property type="entry name" value="ANAPC3"/>
    <property type="match status" value="1"/>
</dbReference>
<evidence type="ECO:0000256" key="3">
    <source>
        <dbReference type="PROSITE-ProRule" id="PRU00339"/>
    </source>
</evidence>
<dbReference type="Pfam" id="PF11185">
    <property type="entry name" value="DUF2971"/>
    <property type="match status" value="1"/>
</dbReference>
<dbReference type="PROSITE" id="PS50293">
    <property type="entry name" value="TPR_REGION"/>
    <property type="match status" value="3"/>
</dbReference>
<gene>
    <name evidence="4" type="ORF">OW763_16435</name>
</gene>
<dbReference type="InterPro" id="IPR011990">
    <property type="entry name" value="TPR-like_helical_dom_sf"/>
</dbReference>
<dbReference type="InterPro" id="IPR021352">
    <property type="entry name" value="DUF2971"/>
</dbReference>
<dbReference type="Pfam" id="PF14559">
    <property type="entry name" value="TPR_19"/>
    <property type="match status" value="1"/>
</dbReference>
<keyword evidence="5" id="KW-1185">Reference proteome</keyword>
<dbReference type="SMART" id="SM00028">
    <property type="entry name" value="TPR"/>
    <property type="match status" value="11"/>
</dbReference>